<feature type="region of interest" description="Disordered" evidence="1">
    <location>
        <begin position="165"/>
        <end position="192"/>
    </location>
</feature>
<dbReference type="RefSeq" id="WP_184725777.1">
    <property type="nucleotide sequence ID" value="NZ_JACHJP010000021.1"/>
</dbReference>
<reference evidence="2 3" key="1">
    <citation type="submission" date="2020-08" db="EMBL/GenBank/DDBJ databases">
        <title>Genomic Encyclopedia of Type Strains, Phase III (KMG-III): the genomes of soil and plant-associated and newly described type strains.</title>
        <authorList>
            <person name="Whitman W."/>
        </authorList>
    </citation>
    <scope>NUCLEOTIDE SEQUENCE [LARGE SCALE GENOMIC DNA]</scope>
    <source>
        <strain evidence="2 3">CECT 8840</strain>
    </source>
</reference>
<sequence length="380" mass="41524">MPRHTWYRVVALQRWRGRLGDDAAWRMVRHLTHHTDERGRLVDVPSMIAFYAAVHQVSSRTAWTDLRRVRQLGYVRQTAAAAPGRAARYVLSVPELPADAPTTLGTAIRAEIDPPARRARGRLTRAQAAAVEAEVETVRYGSAAQEPLATATGCGWLQTSPYSLEGFPPSPDQRVCRPRTGPRGHRRGGGVTPDEQAEALYLVKECGLVWARQGQALREDQVPGIAHLIALVRRHLPHGEVLELLGERVASAADLASVITYRAGRVLATARRARRVQADEDGQGYAVALAARAAAAEDRYEQTQRGRSLFATARAELEAARIRRRGPEPSGSSPSTRPTTAAPSGAEPVAEHQADSDVAWLADATRAIQAAHRQRGTYRL</sequence>
<keyword evidence="3" id="KW-1185">Reference proteome</keyword>
<dbReference type="EMBL" id="JACHJP010000021">
    <property type="protein sequence ID" value="MBB4920969.1"/>
    <property type="molecule type" value="Genomic_DNA"/>
</dbReference>
<organism evidence="2 3">
    <name type="scientific">Streptosporangium saharense</name>
    <dbReference type="NCBI Taxonomy" id="1706840"/>
    <lineage>
        <taxon>Bacteria</taxon>
        <taxon>Bacillati</taxon>
        <taxon>Actinomycetota</taxon>
        <taxon>Actinomycetes</taxon>
        <taxon>Streptosporangiales</taxon>
        <taxon>Streptosporangiaceae</taxon>
        <taxon>Streptosporangium</taxon>
    </lineage>
</organism>
<dbReference type="Proteomes" id="UP000552644">
    <property type="component" value="Unassembled WGS sequence"/>
</dbReference>
<accession>A0A7W7VST4</accession>
<evidence type="ECO:0000313" key="3">
    <source>
        <dbReference type="Proteomes" id="UP000552644"/>
    </source>
</evidence>
<comment type="caution">
    <text evidence="2">The sequence shown here is derived from an EMBL/GenBank/DDBJ whole genome shotgun (WGS) entry which is preliminary data.</text>
</comment>
<proteinExistence type="predicted"/>
<gene>
    <name evidence="2" type="ORF">FHS44_008122</name>
</gene>
<evidence type="ECO:0000313" key="2">
    <source>
        <dbReference type="EMBL" id="MBB4920969.1"/>
    </source>
</evidence>
<feature type="region of interest" description="Disordered" evidence="1">
    <location>
        <begin position="320"/>
        <end position="357"/>
    </location>
</feature>
<name>A0A7W7VST4_9ACTN</name>
<dbReference type="AlphaFoldDB" id="A0A7W7VST4"/>
<feature type="compositionally biased region" description="Basic residues" evidence="1">
    <location>
        <begin position="176"/>
        <end position="188"/>
    </location>
</feature>
<protein>
    <submittedName>
        <fullName evidence="2">Uncharacterized protein</fullName>
    </submittedName>
</protein>
<evidence type="ECO:0000256" key="1">
    <source>
        <dbReference type="SAM" id="MobiDB-lite"/>
    </source>
</evidence>
<feature type="compositionally biased region" description="Low complexity" evidence="1">
    <location>
        <begin position="328"/>
        <end position="346"/>
    </location>
</feature>